<dbReference type="RefSeq" id="WP_093092719.1">
    <property type="nucleotide sequence ID" value="NZ_FOTQ01000002.1"/>
</dbReference>
<dbReference type="SUPFAM" id="SSF46785">
    <property type="entry name" value="Winged helix' DNA-binding domain"/>
    <property type="match status" value="1"/>
</dbReference>
<dbReference type="PANTHER" id="PTHR33164">
    <property type="entry name" value="TRANSCRIPTIONAL REGULATOR, MARR FAMILY"/>
    <property type="match status" value="1"/>
</dbReference>
<dbReference type="STRING" id="254406.SAMN04488042_10215"/>
<organism evidence="2 3">
    <name type="scientific">Shimia aestuarii</name>
    <dbReference type="NCBI Taxonomy" id="254406"/>
    <lineage>
        <taxon>Bacteria</taxon>
        <taxon>Pseudomonadati</taxon>
        <taxon>Pseudomonadota</taxon>
        <taxon>Alphaproteobacteria</taxon>
        <taxon>Rhodobacterales</taxon>
        <taxon>Roseobacteraceae</taxon>
    </lineage>
</organism>
<dbReference type="GO" id="GO:0006950">
    <property type="term" value="P:response to stress"/>
    <property type="evidence" value="ECO:0007669"/>
    <property type="project" value="TreeGrafter"/>
</dbReference>
<dbReference type="PROSITE" id="PS50995">
    <property type="entry name" value="HTH_MARR_2"/>
    <property type="match status" value="1"/>
</dbReference>
<dbReference type="Pfam" id="PF12802">
    <property type="entry name" value="MarR_2"/>
    <property type="match status" value="1"/>
</dbReference>
<feature type="domain" description="HTH marR-type" evidence="1">
    <location>
        <begin position="21"/>
        <end position="153"/>
    </location>
</feature>
<dbReference type="InterPro" id="IPR039422">
    <property type="entry name" value="MarR/SlyA-like"/>
</dbReference>
<dbReference type="Gene3D" id="1.10.10.10">
    <property type="entry name" value="Winged helix-like DNA-binding domain superfamily/Winged helix DNA-binding domain"/>
    <property type="match status" value="1"/>
</dbReference>
<dbReference type="PANTHER" id="PTHR33164:SF43">
    <property type="entry name" value="HTH-TYPE TRANSCRIPTIONAL REPRESSOR YETL"/>
    <property type="match status" value="1"/>
</dbReference>
<dbReference type="SMART" id="SM00347">
    <property type="entry name" value="HTH_MARR"/>
    <property type="match status" value="1"/>
</dbReference>
<protein>
    <submittedName>
        <fullName evidence="2">DNA-binding transcriptional regulator, MarR family</fullName>
    </submittedName>
</protein>
<keyword evidence="2" id="KW-0238">DNA-binding</keyword>
<dbReference type="EMBL" id="FOTQ01000002">
    <property type="protein sequence ID" value="SFL88269.1"/>
    <property type="molecule type" value="Genomic_DNA"/>
</dbReference>
<evidence type="ECO:0000259" key="1">
    <source>
        <dbReference type="PROSITE" id="PS50995"/>
    </source>
</evidence>
<gene>
    <name evidence="2" type="ORF">SAMN04488042_10215</name>
</gene>
<dbReference type="InterPro" id="IPR036388">
    <property type="entry name" value="WH-like_DNA-bd_sf"/>
</dbReference>
<proteinExistence type="predicted"/>
<evidence type="ECO:0000313" key="3">
    <source>
        <dbReference type="Proteomes" id="UP000199144"/>
    </source>
</evidence>
<dbReference type="GO" id="GO:0003700">
    <property type="term" value="F:DNA-binding transcription factor activity"/>
    <property type="evidence" value="ECO:0007669"/>
    <property type="project" value="InterPro"/>
</dbReference>
<dbReference type="Proteomes" id="UP000199144">
    <property type="component" value="Unassembled WGS sequence"/>
</dbReference>
<dbReference type="AlphaFoldDB" id="A0A1I4LBM2"/>
<evidence type="ECO:0000313" key="2">
    <source>
        <dbReference type="EMBL" id="SFL88269.1"/>
    </source>
</evidence>
<accession>A0A1I4LBM2</accession>
<dbReference type="InterPro" id="IPR000835">
    <property type="entry name" value="HTH_MarR-typ"/>
</dbReference>
<dbReference type="PRINTS" id="PR00598">
    <property type="entry name" value="HTHMARR"/>
</dbReference>
<dbReference type="OrthoDB" id="8077146at2"/>
<dbReference type="InterPro" id="IPR036390">
    <property type="entry name" value="WH_DNA-bd_sf"/>
</dbReference>
<dbReference type="GO" id="GO:0003677">
    <property type="term" value="F:DNA binding"/>
    <property type="evidence" value="ECO:0007669"/>
    <property type="project" value="UniProtKB-KW"/>
</dbReference>
<name>A0A1I4LBM2_9RHOB</name>
<keyword evidence="3" id="KW-1185">Reference proteome</keyword>
<reference evidence="2 3" key="1">
    <citation type="submission" date="2016-10" db="EMBL/GenBank/DDBJ databases">
        <authorList>
            <person name="de Groot N.N."/>
        </authorList>
    </citation>
    <scope>NUCLEOTIDE SEQUENCE [LARGE SCALE GENOMIC DNA]</scope>
    <source>
        <strain evidence="2 3">DSM 15283</strain>
    </source>
</reference>
<sequence>MAKRQVREEAEPVAVSDAALTRFLGYHLKRAQTVLMGDMNAAIAPLGLRMITYSALAMVAENPGLRQSHLADALSIERPNLVVILDDLEERGLISRDRVPTDRRAYALMPTLAGRKLYEEATAAVAAHEARMLAGVSAEDRAAVLRVLGAIRHGKGGEEHG</sequence>